<sequence>MKRLTSEMHDIIDEVAQIHEQCLSDTYLDYTYSRLSVALRKEMIEKRLKLSDDYIIYKDTPQLSFIWGHFDVATKTVKIEMLYVAKACRRTGLGRAFKEGLENYAIEKGAKAIESTVHHLNTPMIDLNEKLGYRVESVMMKKDLT</sequence>
<keyword evidence="3" id="KW-1185">Reference proteome</keyword>
<protein>
    <recommendedName>
        <fullName evidence="1">N-acetyltransferase domain-containing protein</fullName>
    </recommendedName>
</protein>
<dbReference type="EMBL" id="AMSQ01000006">
    <property type="protein sequence ID" value="EKU48595.1"/>
    <property type="molecule type" value="Genomic_DNA"/>
</dbReference>
<dbReference type="AlphaFoldDB" id="K9B471"/>
<dbReference type="Pfam" id="PF00583">
    <property type="entry name" value="Acetyltransf_1"/>
    <property type="match status" value="1"/>
</dbReference>
<dbReference type="PATRIC" id="fig|1229783.3.peg.1068"/>
<proteinExistence type="predicted"/>
<comment type="caution">
    <text evidence="2">The sequence shown here is derived from an EMBL/GenBank/DDBJ whole genome shotgun (WGS) entry which is preliminary data.</text>
</comment>
<dbReference type="RefSeq" id="WP_009383166.1">
    <property type="nucleotide sequence ID" value="NZ_AMSQ01000006.1"/>
</dbReference>
<dbReference type="PROSITE" id="PS51186">
    <property type="entry name" value="GNAT"/>
    <property type="match status" value="1"/>
</dbReference>
<name>K9B471_9STAP</name>
<reference evidence="2 3" key="1">
    <citation type="journal article" date="2013" name="Genome Announc.">
        <title>Genome Sequence of Staphylococcus massiliensis Strain S46, Isolated from the Surface of Healthy Human Skin.</title>
        <authorList>
            <person name="Srivastav R."/>
            <person name="Singh A."/>
            <person name="Jangir P.K."/>
            <person name="Kumari C."/>
            <person name="Muduli S."/>
            <person name="Sharma R."/>
        </authorList>
    </citation>
    <scope>NUCLEOTIDE SEQUENCE [LARGE SCALE GENOMIC DNA]</scope>
    <source>
        <strain evidence="2 3">S46</strain>
    </source>
</reference>
<evidence type="ECO:0000313" key="3">
    <source>
        <dbReference type="Proteomes" id="UP000009885"/>
    </source>
</evidence>
<organism evidence="2 3">
    <name type="scientific">Staphylococcus massiliensis S46</name>
    <dbReference type="NCBI Taxonomy" id="1229783"/>
    <lineage>
        <taxon>Bacteria</taxon>
        <taxon>Bacillati</taxon>
        <taxon>Bacillota</taxon>
        <taxon>Bacilli</taxon>
        <taxon>Bacillales</taxon>
        <taxon>Staphylococcaceae</taxon>
        <taxon>Staphylococcus</taxon>
    </lineage>
</organism>
<dbReference type="GO" id="GO:0016747">
    <property type="term" value="F:acyltransferase activity, transferring groups other than amino-acyl groups"/>
    <property type="evidence" value="ECO:0007669"/>
    <property type="project" value="InterPro"/>
</dbReference>
<dbReference type="STRING" id="1229783.C273_05280"/>
<evidence type="ECO:0000259" key="1">
    <source>
        <dbReference type="PROSITE" id="PS51186"/>
    </source>
</evidence>
<feature type="domain" description="N-acetyltransferase" evidence="1">
    <location>
        <begin position="1"/>
        <end position="145"/>
    </location>
</feature>
<dbReference type="Proteomes" id="UP000009885">
    <property type="component" value="Unassembled WGS sequence"/>
</dbReference>
<dbReference type="CDD" id="cd04301">
    <property type="entry name" value="NAT_SF"/>
    <property type="match status" value="1"/>
</dbReference>
<dbReference type="SUPFAM" id="SSF55729">
    <property type="entry name" value="Acyl-CoA N-acyltransferases (Nat)"/>
    <property type="match status" value="1"/>
</dbReference>
<dbReference type="OrthoDB" id="1706389at2"/>
<dbReference type="Gene3D" id="3.40.630.30">
    <property type="match status" value="1"/>
</dbReference>
<accession>K9B471</accession>
<gene>
    <name evidence="2" type="ORF">C273_05280</name>
</gene>
<dbReference type="eggNOG" id="COG0456">
    <property type="taxonomic scope" value="Bacteria"/>
</dbReference>
<dbReference type="InterPro" id="IPR016181">
    <property type="entry name" value="Acyl_CoA_acyltransferase"/>
</dbReference>
<dbReference type="InterPro" id="IPR000182">
    <property type="entry name" value="GNAT_dom"/>
</dbReference>
<evidence type="ECO:0000313" key="2">
    <source>
        <dbReference type="EMBL" id="EKU48595.1"/>
    </source>
</evidence>